<dbReference type="Gene3D" id="1.10.10.10">
    <property type="entry name" value="Winged helix-like DNA-binding domain superfamily/Winged helix DNA-binding domain"/>
    <property type="match status" value="1"/>
</dbReference>
<dbReference type="InterPro" id="IPR036388">
    <property type="entry name" value="WH-like_DNA-bd_sf"/>
</dbReference>
<name>A0A9D9H4E8_9FIRM</name>
<evidence type="ECO:0000256" key="3">
    <source>
        <dbReference type="ARBA" id="ARBA00023163"/>
    </source>
</evidence>
<comment type="caution">
    <text evidence="5">The sequence shown here is derived from an EMBL/GenBank/DDBJ whole genome shotgun (WGS) entry which is preliminary data.</text>
</comment>
<protein>
    <submittedName>
        <fullName evidence="5">FadR family transcriptional regulator</fullName>
    </submittedName>
</protein>
<dbReference type="GO" id="GO:0003677">
    <property type="term" value="F:DNA binding"/>
    <property type="evidence" value="ECO:0007669"/>
    <property type="project" value="UniProtKB-KW"/>
</dbReference>
<dbReference type="SUPFAM" id="SSF48008">
    <property type="entry name" value="GntR ligand-binding domain-like"/>
    <property type="match status" value="1"/>
</dbReference>
<dbReference type="Proteomes" id="UP000823611">
    <property type="component" value="Unassembled WGS sequence"/>
</dbReference>
<keyword evidence="2" id="KW-0238">DNA-binding</keyword>
<organism evidence="5 6">
    <name type="scientific">Candidatus Fimicola merdigallinarum</name>
    <dbReference type="NCBI Taxonomy" id="2840819"/>
    <lineage>
        <taxon>Bacteria</taxon>
        <taxon>Bacillati</taxon>
        <taxon>Bacillota</taxon>
        <taxon>Clostridia</taxon>
        <taxon>Lachnospirales</taxon>
        <taxon>Lachnospiraceae</taxon>
        <taxon>Lachnospiraceae incertae sedis</taxon>
        <taxon>Candidatus Fimicola</taxon>
    </lineage>
</organism>
<dbReference type="SMART" id="SM00345">
    <property type="entry name" value="HTH_GNTR"/>
    <property type="match status" value="1"/>
</dbReference>
<dbReference type="CDD" id="cd07377">
    <property type="entry name" value="WHTH_GntR"/>
    <property type="match status" value="1"/>
</dbReference>
<reference evidence="5" key="2">
    <citation type="journal article" date="2021" name="PeerJ">
        <title>Extensive microbial diversity within the chicken gut microbiome revealed by metagenomics and culture.</title>
        <authorList>
            <person name="Gilroy R."/>
            <person name="Ravi A."/>
            <person name="Getino M."/>
            <person name="Pursley I."/>
            <person name="Horton D.L."/>
            <person name="Alikhan N.F."/>
            <person name="Baker D."/>
            <person name="Gharbi K."/>
            <person name="Hall N."/>
            <person name="Watson M."/>
            <person name="Adriaenssens E.M."/>
            <person name="Foster-Nyarko E."/>
            <person name="Jarju S."/>
            <person name="Secka A."/>
            <person name="Antonio M."/>
            <person name="Oren A."/>
            <person name="Chaudhuri R.R."/>
            <person name="La Ragione R."/>
            <person name="Hildebrand F."/>
            <person name="Pallen M.J."/>
        </authorList>
    </citation>
    <scope>NUCLEOTIDE SEQUENCE</scope>
    <source>
        <strain evidence="5">F6-4510</strain>
    </source>
</reference>
<evidence type="ECO:0000313" key="6">
    <source>
        <dbReference type="Proteomes" id="UP000823611"/>
    </source>
</evidence>
<proteinExistence type="predicted"/>
<dbReference type="PANTHER" id="PTHR43537:SF5">
    <property type="entry name" value="UXU OPERON TRANSCRIPTIONAL REGULATOR"/>
    <property type="match status" value="1"/>
</dbReference>
<evidence type="ECO:0000259" key="4">
    <source>
        <dbReference type="PROSITE" id="PS50949"/>
    </source>
</evidence>
<dbReference type="SMART" id="SM00895">
    <property type="entry name" value="FCD"/>
    <property type="match status" value="1"/>
</dbReference>
<accession>A0A9D9H4E8</accession>
<evidence type="ECO:0000256" key="1">
    <source>
        <dbReference type="ARBA" id="ARBA00023015"/>
    </source>
</evidence>
<keyword evidence="3" id="KW-0804">Transcription</keyword>
<dbReference type="Pfam" id="PF07729">
    <property type="entry name" value="FCD"/>
    <property type="match status" value="1"/>
</dbReference>
<dbReference type="EMBL" id="JADIMX010000106">
    <property type="protein sequence ID" value="MBO8434797.1"/>
    <property type="molecule type" value="Genomic_DNA"/>
</dbReference>
<dbReference type="InterPro" id="IPR011711">
    <property type="entry name" value="GntR_C"/>
</dbReference>
<dbReference type="PROSITE" id="PS50949">
    <property type="entry name" value="HTH_GNTR"/>
    <property type="match status" value="1"/>
</dbReference>
<dbReference type="PRINTS" id="PR00035">
    <property type="entry name" value="HTHGNTR"/>
</dbReference>
<dbReference type="GO" id="GO:0003700">
    <property type="term" value="F:DNA-binding transcription factor activity"/>
    <property type="evidence" value="ECO:0007669"/>
    <property type="project" value="InterPro"/>
</dbReference>
<dbReference type="InterPro" id="IPR000524">
    <property type="entry name" value="Tscrpt_reg_HTH_GntR"/>
</dbReference>
<reference evidence="5" key="1">
    <citation type="submission" date="2020-10" db="EMBL/GenBank/DDBJ databases">
        <authorList>
            <person name="Gilroy R."/>
        </authorList>
    </citation>
    <scope>NUCLEOTIDE SEQUENCE</scope>
    <source>
        <strain evidence="5">F6-4510</strain>
    </source>
</reference>
<dbReference type="SUPFAM" id="SSF46785">
    <property type="entry name" value="Winged helix' DNA-binding domain"/>
    <property type="match status" value="1"/>
</dbReference>
<dbReference type="InterPro" id="IPR008920">
    <property type="entry name" value="TF_FadR/GntR_C"/>
</dbReference>
<evidence type="ECO:0000313" key="5">
    <source>
        <dbReference type="EMBL" id="MBO8434797.1"/>
    </source>
</evidence>
<dbReference type="InterPro" id="IPR036390">
    <property type="entry name" value="WH_DNA-bd_sf"/>
</dbReference>
<dbReference type="Gene3D" id="1.20.120.530">
    <property type="entry name" value="GntR ligand-binding domain-like"/>
    <property type="match status" value="1"/>
</dbReference>
<feature type="domain" description="HTH gntR-type" evidence="4">
    <location>
        <begin position="6"/>
        <end position="75"/>
    </location>
</feature>
<dbReference type="PANTHER" id="PTHR43537">
    <property type="entry name" value="TRANSCRIPTIONAL REGULATOR, GNTR FAMILY"/>
    <property type="match status" value="1"/>
</dbReference>
<dbReference type="AlphaFoldDB" id="A0A9D9H4E8"/>
<sequence>MSENKTLLSEKVAKKIIDMITIEQRFQAGDKLPNENLLAKELGISRTPLREAIKYLSAVNILEIKRGKGTFVKNNPALNDSFGTDSLENIIVKLKDLYEIRLIIEPEITYLASKRATDEELERILYYGKLTEEKILNNEDRTECDRAFHSEIAKSAHNDWIKKLMPILNNSISTAVKATHIHPEILQHTLNDHRAIMEFLKERDAEGAKLAMRLHISRVIKAFDLDN</sequence>
<gene>
    <name evidence="5" type="ORF">IAC55_05715</name>
</gene>
<keyword evidence="1" id="KW-0805">Transcription regulation</keyword>
<dbReference type="Pfam" id="PF00392">
    <property type="entry name" value="GntR"/>
    <property type="match status" value="1"/>
</dbReference>
<evidence type="ECO:0000256" key="2">
    <source>
        <dbReference type="ARBA" id="ARBA00023125"/>
    </source>
</evidence>